<keyword evidence="3" id="KW-1133">Transmembrane helix</keyword>
<evidence type="ECO:0000256" key="3">
    <source>
        <dbReference type="SAM" id="Phobius"/>
    </source>
</evidence>
<feature type="transmembrane region" description="Helical" evidence="3">
    <location>
        <begin position="56"/>
        <end position="76"/>
    </location>
</feature>
<dbReference type="Proteomes" id="UP000643810">
    <property type="component" value="Unassembled WGS sequence"/>
</dbReference>
<reference evidence="4 5" key="1">
    <citation type="submission" date="2020-08" db="EMBL/GenBank/DDBJ databases">
        <title>Genome public.</title>
        <authorList>
            <person name="Liu C."/>
            <person name="Sun Q."/>
        </authorList>
    </citation>
    <scope>NUCLEOTIDE SEQUENCE [LARGE SCALE GENOMIC DNA]</scope>
    <source>
        <strain evidence="4 5">NSJ-9</strain>
    </source>
</reference>
<evidence type="ECO:0000313" key="5">
    <source>
        <dbReference type="Proteomes" id="UP000643810"/>
    </source>
</evidence>
<accession>A0ABR7GIK3</accession>
<dbReference type="EMBL" id="JACOPG010000004">
    <property type="protein sequence ID" value="MBC5687114.1"/>
    <property type="molecule type" value="Genomic_DNA"/>
</dbReference>
<organism evidence="4 5">
    <name type="scientific">Roseburia lenta</name>
    <dbReference type="NCBI Taxonomy" id="2763061"/>
    <lineage>
        <taxon>Bacteria</taxon>
        <taxon>Bacillati</taxon>
        <taxon>Bacillota</taxon>
        <taxon>Clostridia</taxon>
        <taxon>Lachnospirales</taxon>
        <taxon>Lachnospiraceae</taxon>
        <taxon>Roseburia</taxon>
    </lineage>
</organism>
<feature type="region of interest" description="Disordered" evidence="2">
    <location>
        <begin position="21"/>
        <end position="47"/>
    </location>
</feature>
<keyword evidence="3" id="KW-0812">Transmembrane</keyword>
<keyword evidence="5" id="KW-1185">Reference proteome</keyword>
<feature type="compositionally biased region" description="Basic and acidic residues" evidence="2">
    <location>
        <begin position="22"/>
        <end position="37"/>
    </location>
</feature>
<sequence>MTEVKTYYYTDGNTVRQVEQPLPDRHTREREIREERERKRRQARRKAQAAMRRKRVYSMYIVSVAVALVGLFVGYINLTNSITTHMDNISALEQNISDLKASNSATESRIASATNLGDIKTAAINEMGMVYANADQIVYYDMDSSDYMNQYHNIP</sequence>
<feature type="compositionally biased region" description="Basic residues" evidence="2">
    <location>
        <begin position="38"/>
        <end position="47"/>
    </location>
</feature>
<name>A0ABR7GIK3_9FIRM</name>
<evidence type="ECO:0000256" key="1">
    <source>
        <dbReference type="SAM" id="Coils"/>
    </source>
</evidence>
<evidence type="ECO:0000256" key="2">
    <source>
        <dbReference type="SAM" id="MobiDB-lite"/>
    </source>
</evidence>
<gene>
    <name evidence="4" type="ORF">H8R94_10955</name>
</gene>
<evidence type="ECO:0008006" key="6">
    <source>
        <dbReference type="Google" id="ProtNLM"/>
    </source>
</evidence>
<dbReference type="RefSeq" id="WP_118281950.1">
    <property type="nucleotide sequence ID" value="NZ_JACOPG010000004.1"/>
</dbReference>
<evidence type="ECO:0000313" key="4">
    <source>
        <dbReference type="EMBL" id="MBC5687114.1"/>
    </source>
</evidence>
<proteinExistence type="predicted"/>
<keyword evidence="3" id="KW-0472">Membrane</keyword>
<protein>
    <recommendedName>
        <fullName evidence="6">Cell division protein FtsL</fullName>
    </recommendedName>
</protein>
<feature type="coiled-coil region" evidence="1">
    <location>
        <begin position="82"/>
        <end position="109"/>
    </location>
</feature>
<comment type="caution">
    <text evidence="4">The sequence shown here is derived from an EMBL/GenBank/DDBJ whole genome shotgun (WGS) entry which is preliminary data.</text>
</comment>
<keyword evidence="1" id="KW-0175">Coiled coil</keyword>